<protein>
    <recommendedName>
        <fullName evidence="10">DUF350 domain-containing protein</fullName>
    </recommendedName>
</protein>
<dbReference type="Pfam" id="PF03994">
    <property type="entry name" value="DUF350"/>
    <property type="match status" value="1"/>
</dbReference>
<dbReference type="OrthoDB" id="1907375at2"/>
<dbReference type="AlphaFoldDB" id="A0A2T0BJJ3"/>
<evidence type="ECO:0000256" key="4">
    <source>
        <dbReference type="ARBA" id="ARBA00022692"/>
    </source>
</evidence>
<proteinExistence type="inferred from homology"/>
<evidence type="ECO:0008006" key="10">
    <source>
        <dbReference type="Google" id="ProtNLM"/>
    </source>
</evidence>
<feature type="transmembrane region" description="Helical" evidence="7">
    <location>
        <begin position="119"/>
        <end position="139"/>
    </location>
</feature>
<feature type="transmembrane region" description="Helical" evidence="7">
    <location>
        <begin position="75"/>
        <end position="99"/>
    </location>
</feature>
<comment type="caution">
    <text evidence="8">The sequence shown here is derived from an EMBL/GenBank/DDBJ whole genome shotgun (WGS) entry which is preliminary data.</text>
</comment>
<reference evidence="8 9" key="1">
    <citation type="submission" date="2018-03" db="EMBL/GenBank/DDBJ databases">
        <title>Genome sequence of Clostridium vincentii DSM 10228.</title>
        <authorList>
            <person name="Poehlein A."/>
            <person name="Daniel R."/>
        </authorList>
    </citation>
    <scope>NUCLEOTIDE SEQUENCE [LARGE SCALE GENOMIC DNA]</scope>
    <source>
        <strain evidence="8 9">DSM 10228</strain>
    </source>
</reference>
<keyword evidence="6 7" id="KW-0472">Membrane</keyword>
<evidence type="ECO:0000256" key="2">
    <source>
        <dbReference type="ARBA" id="ARBA00005779"/>
    </source>
</evidence>
<dbReference type="PANTHER" id="PTHR40043:SF1">
    <property type="entry name" value="UPF0719 INNER MEMBRANE PROTEIN YJFL"/>
    <property type="match status" value="1"/>
</dbReference>
<keyword evidence="3" id="KW-1003">Cell membrane</keyword>
<evidence type="ECO:0000256" key="3">
    <source>
        <dbReference type="ARBA" id="ARBA00022475"/>
    </source>
</evidence>
<keyword evidence="4 7" id="KW-0812">Transmembrane</keyword>
<evidence type="ECO:0000313" key="8">
    <source>
        <dbReference type="EMBL" id="PRR84065.1"/>
    </source>
</evidence>
<evidence type="ECO:0000256" key="1">
    <source>
        <dbReference type="ARBA" id="ARBA00004651"/>
    </source>
</evidence>
<dbReference type="EMBL" id="PVXQ01000003">
    <property type="protein sequence ID" value="PRR84065.1"/>
    <property type="molecule type" value="Genomic_DNA"/>
</dbReference>
<dbReference type="PANTHER" id="PTHR40043">
    <property type="entry name" value="UPF0719 INNER MEMBRANE PROTEIN YJFL"/>
    <property type="match status" value="1"/>
</dbReference>
<evidence type="ECO:0000256" key="7">
    <source>
        <dbReference type="SAM" id="Phobius"/>
    </source>
</evidence>
<evidence type="ECO:0000256" key="5">
    <source>
        <dbReference type="ARBA" id="ARBA00022989"/>
    </source>
</evidence>
<feature type="transmembrane region" description="Helical" evidence="7">
    <location>
        <begin position="41"/>
        <end position="63"/>
    </location>
</feature>
<dbReference type="RefSeq" id="WP_106058407.1">
    <property type="nucleotide sequence ID" value="NZ_PVXQ01000003.1"/>
</dbReference>
<comment type="similarity">
    <text evidence="2">Belongs to the UPF0719 family.</text>
</comment>
<accession>A0A2T0BJJ3</accession>
<keyword evidence="9" id="KW-1185">Reference proteome</keyword>
<dbReference type="Proteomes" id="UP000239471">
    <property type="component" value="Unassembled WGS sequence"/>
</dbReference>
<gene>
    <name evidence="8" type="ORF">CLVI_03630</name>
</gene>
<dbReference type="InterPro" id="IPR007140">
    <property type="entry name" value="DUF350"/>
</dbReference>
<comment type="subcellular location">
    <subcellularLocation>
        <location evidence="1">Cell membrane</location>
        <topology evidence="1">Multi-pass membrane protein</topology>
    </subcellularLocation>
</comment>
<feature type="transmembrane region" description="Helical" evidence="7">
    <location>
        <begin position="6"/>
        <end position="29"/>
    </location>
</feature>
<evidence type="ECO:0000256" key="6">
    <source>
        <dbReference type="ARBA" id="ARBA00023136"/>
    </source>
</evidence>
<organism evidence="8 9">
    <name type="scientific">Clostridium vincentii</name>
    <dbReference type="NCBI Taxonomy" id="52704"/>
    <lineage>
        <taxon>Bacteria</taxon>
        <taxon>Bacillati</taxon>
        <taxon>Bacillota</taxon>
        <taxon>Clostridia</taxon>
        <taxon>Eubacteriales</taxon>
        <taxon>Clostridiaceae</taxon>
        <taxon>Clostridium</taxon>
    </lineage>
</organism>
<dbReference type="GO" id="GO:0005886">
    <property type="term" value="C:plasma membrane"/>
    <property type="evidence" value="ECO:0007669"/>
    <property type="project" value="UniProtKB-SubCell"/>
</dbReference>
<name>A0A2T0BJJ3_9CLOT</name>
<sequence length="140" mass="14835">MQEIISTAIYSVLGIILMMVGTFLVDLIIPCDFPIEIKKRNVAVGYITAGSSIGVGIILKSAIVSPVGTQISETLIQGVGSTVLYALIGIAFFMLGYLVMKVANRKYDLNKEIGDGNPAAGLMVMGMFIGLSILISGVIY</sequence>
<evidence type="ECO:0000313" key="9">
    <source>
        <dbReference type="Proteomes" id="UP000239471"/>
    </source>
</evidence>
<keyword evidence="5 7" id="KW-1133">Transmembrane helix</keyword>